<dbReference type="InterPro" id="IPR050260">
    <property type="entry name" value="FAD-bd_OxRdtase"/>
</dbReference>
<dbReference type="Proteomes" id="UP000824223">
    <property type="component" value="Unassembled WGS sequence"/>
</dbReference>
<keyword evidence="2" id="KW-0285">Flavoprotein</keyword>
<gene>
    <name evidence="6" type="ORF">H9798_06900</name>
</gene>
<keyword evidence="3" id="KW-0274">FAD</keyword>
<dbReference type="Gene3D" id="3.50.50.60">
    <property type="entry name" value="FAD/NAD(P)-binding domain"/>
    <property type="match status" value="2"/>
</dbReference>
<feature type="domain" description="FAD/NAD(P)-binding" evidence="4">
    <location>
        <begin position="2"/>
        <end position="289"/>
    </location>
</feature>
<dbReference type="Pfam" id="PF18267">
    <property type="entry name" value="Rubredoxin_C"/>
    <property type="match status" value="1"/>
</dbReference>
<dbReference type="InterPro" id="IPR036188">
    <property type="entry name" value="FAD/NAD-bd_sf"/>
</dbReference>
<feature type="domain" description="NADH-rubredoxin oxidoreductase C-terminal" evidence="5">
    <location>
        <begin position="311"/>
        <end position="376"/>
    </location>
</feature>
<dbReference type="GO" id="GO:0016491">
    <property type="term" value="F:oxidoreductase activity"/>
    <property type="evidence" value="ECO:0007669"/>
    <property type="project" value="InterPro"/>
</dbReference>
<dbReference type="Gene3D" id="3.30.390.30">
    <property type="match status" value="1"/>
</dbReference>
<dbReference type="PRINTS" id="PR00411">
    <property type="entry name" value="PNDRDTASEI"/>
</dbReference>
<evidence type="ECO:0000256" key="3">
    <source>
        <dbReference type="ARBA" id="ARBA00022827"/>
    </source>
</evidence>
<dbReference type="PANTHER" id="PTHR43429:SF3">
    <property type="entry name" value="NITRITE REDUCTASE [NAD(P)H]"/>
    <property type="match status" value="1"/>
</dbReference>
<dbReference type="InterPro" id="IPR016156">
    <property type="entry name" value="FAD/NAD-linked_Rdtase_dimer_sf"/>
</dbReference>
<evidence type="ECO:0000259" key="5">
    <source>
        <dbReference type="Pfam" id="PF18267"/>
    </source>
</evidence>
<dbReference type="InterPro" id="IPR041575">
    <property type="entry name" value="Rubredoxin_C"/>
</dbReference>
<dbReference type="SUPFAM" id="SSF51905">
    <property type="entry name" value="FAD/NAD(P)-binding domain"/>
    <property type="match status" value="1"/>
</dbReference>
<dbReference type="AlphaFoldDB" id="A0A9D2HAC9"/>
<dbReference type="InterPro" id="IPR023753">
    <property type="entry name" value="FAD/NAD-binding_dom"/>
</dbReference>
<dbReference type="PRINTS" id="PR00368">
    <property type="entry name" value="FADPNR"/>
</dbReference>
<accession>A0A9D2HAC9</accession>
<reference evidence="6" key="1">
    <citation type="journal article" date="2021" name="PeerJ">
        <title>Extensive microbial diversity within the chicken gut microbiome revealed by metagenomics and culture.</title>
        <authorList>
            <person name="Gilroy R."/>
            <person name="Ravi A."/>
            <person name="Getino M."/>
            <person name="Pursley I."/>
            <person name="Horton D.L."/>
            <person name="Alikhan N.F."/>
            <person name="Baker D."/>
            <person name="Gharbi K."/>
            <person name="Hall N."/>
            <person name="Watson M."/>
            <person name="Adriaenssens E.M."/>
            <person name="Foster-Nyarko E."/>
            <person name="Jarju S."/>
            <person name="Secka A."/>
            <person name="Antonio M."/>
            <person name="Oren A."/>
            <person name="Chaudhuri R.R."/>
            <person name="La Ragione R."/>
            <person name="Hildebrand F."/>
            <person name="Pallen M.J."/>
        </authorList>
    </citation>
    <scope>NUCLEOTIDE SEQUENCE</scope>
    <source>
        <strain evidence="6">ChiSjej2B20-11307</strain>
    </source>
</reference>
<reference evidence="6" key="2">
    <citation type="submission" date="2021-04" db="EMBL/GenBank/DDBJ databases">
        <authorList>
            <person name="Gilroy R."/>
        </authorList>
    </citation>
    <scope>NUCLEOTIDE SEQUENCE</scope>
    <source>
        <strain evidence="6">ChiSjej2B20-11307</strain>
    </source>
</reference>
<evidence type="ECO:0000313" key="7">
    <source>
        <dbReference type="Proteomes" id="UP000824223"/>
    </source>
</evidence>
<evidence type="ECO:0000256" key="1">
    <source>
        <dbReference type="ARBA" id="ARBA00001974"/>
    </source>
</evidence>
<organism evidence="6 7">
    <name type="scientific">Candidatus Mediterraneibacter pullicola</name>
    <dbReference type="NCBI Taxonomy" id="2838682"/>
    <lineage>
        <taxon>Bacteria</taxon>
        <taxon>Bacillati</taxon>
        <taxon>Bacillota</taxon>
        <taxon>Clostridia</taxon>
        <taxon>Lachnospirales</taxon>
        <taxon>Lachnospiraceae</taxon>
        <taxon>Mediterraneibacter</taxon>
    </lineage>
</organism>
<sequence>MRYVIIGTGAAGITAADEIRRLKKDAEILMISADSQVHSRCMLHKYLSHERTAEELDFTEEGFFEKKRITLVRKKAVSIDTEAKTVVLESGEQIAYDKLLIATGAQSFIPPVGDLRKADNVSGLRHLSDAQKIDNMIKDKEHILVIGSGLVGLDAAYGLLEQGKKITVVEMAFQILPVQLDADAAREYQERFEKAGVQFRLGCKVQETLCGTDGNICGVVLDSGERIDCDFVIAATGVRPADEFLKDSGIACERGIGTDSRMETNVKDVYAAGDVTGLSGIWPNAMKQGRIAARNMCGGNETYTDMFAEKNTINFFGLVTLCLGAILPQEGDEVLTEEDRYNYRRAILRDGKLRGILLQGDISNSGIWQYIIKEQIYVGGIGKNIFKLSFADFYDTGERGKYVWKA</sequence>
<dbReference type="EMBL" id="DXAK01000035">
    <property type="protein sequence ID" value="HJA06849.1"/>
    <property type="molecule type" value="Genomic_DNA"/>
</dbReference>
<protein>
    <submittedName>
        <fullName evidence="6">FAD-dependent oxidoreductase</fullName>
    </submittedName>
</protein>
<comment type="caution">
    <text evidence="6">The sequence shown here is derived from an EMBL/GenBank/DDBJ whole genome shotgun (WGS) entry which is preliminary data.</text>
</comment>
<dbReference type="Pfam" id="PF07992">
    <property type="entry name" value="Pyr_redox_2"/>
    <property type="match status" value="1"/>
</dbReference>
<dbReference type="PANTHER" id="PTHR43429">
    <property type="entry name" value="PYRIDINE NUCLEOTIDE-DISULFIDE OXIDOREDUCTASE DOMAIN-CONTAINING"/>
    <property type="match status" value="1"/>
</dbReference>
<name>A0A9D2HAC9_9FIRM</name>
<proteinExistence type="predicted"/>
<evidence type="ECO:0000259" key="4">
    <source>
        <dbReference type="Pfam" id="PF07992"/>
    </source>
</evidence>
<comment type="cofactor">
    <cofactor evidence="1">
        <name>FAD</name>
        <dbReference type="ChEBI" id="CHEBI:57692"/>
    </cofactor>
</comment>
<evidence type="ECO:0000313" key="6">
    <source>
        <dbReference type="EMBL" id="HJA06849.1"/>
    </source>
</evidence>
<evidence type="ECO:0000256" key="2">
    <source>
        <dbReference type="ARBA" id="ARBA00022630"/>
    </source>
</evidence>